<dbReference type="GO" id="GO:0004854">
    <property type="term" value="F:xanthine dehydrogenase activity"/>
    <property type="evidence" value="ECO:0007669"/>
    <property type="project" value="UniProtKB-EC"/>
</dbReference>
<dbReference type="AlphaFoldDB" id="A0A9D1U978"/>
<feature type="domain" description="Aldehyde oxidase/xanthine dehydrogenase a/b hammerhead" evidence="3">
    <location>
        <begin position="17"/>
        <end position="133"/>
    </location>
</feature>
<dbReference type="Pfam" id="PF20256">
    <property type="entry name" value="MoCoBD_2"/>
    <property type="match status" value="1"/>
</dbReference>
<dbReference type="EMBL" id="DXGI01000074">
    <property type="protein sequence ID" value="HIW77895.1"/>
    <property type="molecule type" value="Genomic_DNA"/>
</dbReference>
<dbReference type="Proteomes" id="UP000824264">
    <property type="component" value="Unassembled WGS sequence"/>
</dbReference>
<dbReference type="SMART" id="SM01008">
    <property type="entry name" value="Ald_Xan_dh_C"/>
    <property type="match status" value="1"/>
</dbReference>
<proteinExistence type="predicted"/>
<reference evidence="4" key="1">
    <citation type="journal article" date="2021" name="PeerJ">
        <title>Extensive microbial diversity within the chicken gut microbiome revealed by metagenomics and culture.</title>
        <authorList>
            <person name="Gilroy R."/>
            <person name="Ravi A."/>
            <person name="Getino M."/>
            <person name="Pursley I."/>
            <person name="Horton D.L."/>
            <person name="Alikhan N.F."/>
            <person name="Baker D."/>
            <person name="Gharbi K."/>
            <person name="Hall N."/>
            <person name="Watson M."/>
            <person name="Adriaenssens E.M."/>
            <person name="Foster-Nyarko E."/>
            <person name="Jarju S."/>
            <person name="Secka A."/>
            <person name="Antonio M."/>
            <person name="Oren A."/>
            <person name="Chaudhuri R.R."/>
            <person name="La Ragione R."/>
            <person name="Hildebrand F."/>
            <person name="Pallen M.J."/>
        </authorList>
    </citation>
    <scope>NUCLEOTIDE SEQUENCE</scope>
    <source>
        <strain evidence="4">ChiSxjej5B17-1746</strain>
    </source>
</reference>
<sequence>MAIGQSKQRLDAEAKVTGRARYTDDLGLPGMRHAVFVRSSIAHGMVTAIDAAKALALPGVEAVFTADDVPDSLFPTAGHPYSMDPARGDVADRQLLTRHVRYYGDEVAVVVARDELTARKAAALVKVSYDPLPVMTSAESALAPDAPLIQPAVNPKSNLLKEHTLEVNGRLEEALSEADLVIEGEYSTPTMQHCHLENQTAYAYMDDMRHIVVVSSTQIPHICRRVVGQALNIPWSSVRVVKPFIGGGFGNKQDVVLEPIVAFLTLKLDGAPVSMALTREECILCTRVRHAFAMKARAAVTRDGKLLGYGLDVLSNTGAYASHGHSIAAAGGSKICYVYPHATYRFSARTFYSNIPVGGACRGYGSPQTAYGIECLMDDAARALGMDPLDFRLKNTGRHGDLSPLNGKPIVTLGISDCLEQGRALFRWDERRAACRAFNEEAARTGSRLRRGVGVSAFSYGTATYPVNVEPGSARLTLNQDGTVHLMTGSTEIGQGADTAFAQMVSETLGLSFENIHVISTQDTDVTPWDPGAYASRQTYTCAPAVHQASEELRRRILEHAGAMTGHFPAALTIAPTPQGDAVVFVRQPQTVAVTLRDLAMDTFYDKDRGGQLSAEASVKSRQNPPSFGACFVEAEVDLDLCKVTIRDIINIHDAGVIINPALATAQVHGGMGMGIGWALYEELLIDPETGRVHNNNLLDYKFPTTCDLPDLGCAFVETQEPSGAYGNKSLGEPPLISPAPALRNAVLDATGVAVNAIPMTPKRLFEAFGKAGLLRH</sequence>
<dbReference type="NCBIfam" id="NF043082">
    <property type="entry name" value="XdhA_XDHase"/>
    <property type="match status" value="1"/>
</dbReference>
<dbReference type="InterPro" id="IPR050028">
    <property type="entry name" value="XdhA_XDHase"/>
</dbReference>
<gene>
    <name evidence="4" type="primary">xdhA</name>
    <name evidence="4" type="ORF">H9874_01950</name>
</gene>
<accession>A0A9D1U978</accession>
<dbReference type="GO" id="GO:0002197">
    <property type="term" value="C:xanthine dehydrogenase complex"/>
    <property type="evidence" value="ECO:0007669"/>
    <property type="project" value="InterPro"/>
</dbReference>
<comment type="caution">
    <text evidence="4">The sequence shown here is derived from an EMBL/GenBank/DDBJ whole genome shotgun (WGS) entry which is preliminary data.</text>
</comment>
<dbReference type="Pfam" id="PF02738">
    <property type="entry name" value="MoCoBD_1"/>
    <property type="match status" value="1"/>
</dbReference>
<dbReference type="InterPro" id="IPR037165">
    <property type="entry name" value="AldOxase/xan_DH_Mopterin-bd_sf"/>
</dbReference>
<evidence type="ECO:0000313" key="4">
    <source>
        <dbReference type="EMBL" id="HIW77895.1"/>
    </source>
</evidence>
<dbReference type="InterPro" id="IPR036856">
    <property type="entry name" value="Ald_Oxase/Xan_DH_a/b_sf"/>
</dbReference>
<dbReference type="Gene3D" id="3.30.365.10">
    <property type="entry name" value="Aldehyde oxidase/xanthine dehydrogenase, molybdopterin binding domain"/>
    <property type="match status" value="4"/>
</dbReference>
<evidence type="ECO:0000313" key="5">
    <source>
        <dbReference type="Proteomes" id="UP000824264"/>
    </source>
</evidence>
<dbReference type="InterPro" id="IPR046867">
    <property type="entry name" value="AldOxase/xan_DH_MoCoBD2"/>
</dbReference>
<name>A0A9D1U978_9BACT</name>
<dbReference type="Pfam" id="PF01315">
    <property type="entry name" value="Ald_Xan_dh_C"/>
    <property type="match status" value="1"/>
</dbReference>
<protein>
    <submittedName>
        <fullName evidence="4">Xanthine dehydrogenase molybdenum-binding subunit XdhA</fullName>
        <ecNumber evidence="4">1.17.1.4</ecNumber>
    </submittedName>
</protein>
<dbReference type="InterPro" id="IPR000674">
    <property type="entry name" value="Ald_Oxase/Xan_DH_a/b"/>
</dbReference>
<dbReference type="EC" id="1.17.1.4" evidence="4"/>
<dbReference type="SUPFAM" id="SSF54665">
    <property type="entry name" value="CO dehydrogenase molybdoprotein N-domain-like"/>
    <property type="match status" value="1"/>
</dbReference>
<dbReference type="PANTHER" id="PTHR11908:SF132">
    <property type="entry name" value="ALDEHYDE OXIDASE 1-RELATED"/>
    <property type="match status" value="1"/>
</dbReference>
<dbReference type="Gene3D" id="3.90.1170.50">
    <property type="entry name" value="Aldehyde oxidase/xanthine dehydrogenase, a/b hammerhead"/>
    <property type="match status" value="1"/>
</dbReference>
<dbReference type="InterPro" id="IPR008274">
    <property type="entry name" value="AldOxase/xan_DH_MoCoBD1"/>
</dbReference>
<organism evidence="4 5">
    <name type="scientific">Candidatus Bilophila faecipullorum</name>
    <dbReference type="NCBI Taxonomy" id="2838482"/>
    <lineage>
        <taxon>Bacteria</taxon>
        <taxon>Pseudomonadati</taxon>
        <taxon>Thermodesulfobacteriota</taxon>
        <taxon>Desulfovibrionia</taxon>
        <taxon>Desulfovibrionales</taxon>
        <taxon>Desulfovibrionaceae</taxon>
        <taxon>Bilophila</taxon>
    </lineage>
</organism>
<dbReference type="NCBIfam" id="NF007426">
    <property type="entry name" value="PRK09970.1"/>
    <property type="match status" value="1"/>
</dbReference>
<evidence type="ECO:0000256" key="1">
    <source>
        <dbReference type="ARBA" id="ARBA00022505"/>
    </source>
</evidence>
<keyword evidence="1" id="KW-0500">Molybdenum</keyword>
<keyword evidence="2 4" id="KW-0560">Oxidoreductase</keyword>
<dbReference type="GO" id="GO:0005506">
    <property type="term" value="F:iron ion binding"/>
    <property type="evidence" value="ECO:0007669"/>
    <property type="project" value="InterPro"/>
</dbReference>
<evidence type="ECO:0000256" key="2">
    <source>
        <dbReference type="ARBA" id="ARBA00023002"/>
    </source>
</evidence>
<dbReference type="SUPFAM" id="SSF56003">
    <property type="entry name" value="Molybdenum cofactor-binding domain"/>
    <property type="match status" value="1"/>
</dbReference>
<dbReference type="PANTHER" id="PTHR11908">
    <property type="entry name" value="XANTHINE DEHYDROGENASE"/>
    <property type="match status" value="1"/>
</dbReference>
<evidence type="ECO:0000259" key="3">
    <source>
        <dbReference type="SMART" id="SM01008"/>
    </source>
</evidence>
<dbReference type="InterPro" id="IPR016208">
    <property type="entry name" value="Ald_Oxase/xanthine_DH-like"/>
</dbReference>
<reference evidence="4" key="2">
    <citation type="submission" date="2021-04" db="EMBL/GenBank/DDBJ databases">
        <authorList>
            <person name="Gilroy R."/>
        </authorList>
    </citation>
    <scope>NUCLEOTIDE SEQUENCE</scope>
    <source>
        <strain evidence="4">ChiSxjej5B17-1746</strain>
    </source>
</reference>